<sequence length="37" mass="4138">MFTDKMLPLVALLVIELSASLPVPLFTDKMLPLVAFY</sequence>
<dbReference type="AlphaFoldDB" id="A0A0V8E6J2"/>
<organism evidence="1 2">
    <name type="scientific">Lactococcus lactis subsp. lactis</name>
    <name type="common">Streptococcus lactis</name>
    <dbReference type="NCBI Taxonomy" id="1360"/>
    <lineage>
        <taxon>Bacteria</taxon>
        <taxon>Bacillati</taxon>
        <taxon>Bacillota</taxon>
        <taxon>Bacilli</taxon>
        <taxon>Lactobacillales</taxon>
        <taxon>Streptococcaceae</taxon>
        <taxon>Lactococcus</taxon>
    </lineage>
</organism>
<comment type="caution">
    <text evidence="1">The sequence shown here is derived from an EMBL/GenBank/DDBJ whole genome shotgun (WGS) entry which is preliminary data.</text>
</comment>
<dbReference type="PATRIC" id="fig|1360.114.peg.218"/>
<accession>A0A0V8E6J2</accession>
<reference evidence="2" key="1">
    <citation type="submission" date="2015-10" db="EMBL/GenBank/DDBJ databases">
        <title>Draft Genome Sequences of 11 Lactococcus lactis subspecies cremoris strains.</title>
        <authorList>
            <person name="Wels M."/>
            <person name="Backus L."/>
            <person name="Boekhorst J."/>
            <person name="Dijkstra A."/>
            <person name="Beerthuizen M."/>
            <person name="Kelly W."/>
            <person name="Siezen R."/>
            <person name="Bachmann H."/>
            <person name="Van Hijum S."/>
        </authorList>
    </citation>
    <scope>NUCLEOTIDE SEQUENCE [LARGE SCALE GENOMIC DNA]</scope>
    <source>
        <strain evidence="2">M20</strain>
    </source>
</reference>
<proteinExistence type="predicted"/>
<evidence type="ECO:0000313" key="1">
    <source>
        <dbReference type="EMBL" id="KSU21456.1"/>
    </source>
</evidence>
<gene>
    <name evidence="1" type="ORF">M20_1166</name>
</gene>
<protein>
    <submittedName>
        <fullName evidence="1">Uncharacterized protein</fullName>
    </submittedName>
</protein>
<evidence type="ECO:0000313" key="2">
    <source>
        <dbReference type="Proteomes" id="UP000053719"/>
    </source>
</evidence>
<dbReference type="Proteomes" id="UP000053719">
    <property type="component" value="Unassembled WGS sequence"/>
</dbReference>
<name>A0A0V8E6J2_LACLL</name>
<dbReference type="EMBL" id="LKLU01000066">
    <property type="protein sequence ID" value="KSU21456.1"/>
    <property type="molecule type" value="Genomic_DNA"/>
</dbReference>